<evidence type="ECO:0000256" key="1">
    <source>
        <dbReference type="ARBA" id="ARBA00007118"/>
    </source>
</evidence>
<evidence type="ECO:0000259" key="3">
    <source>
        <dbReference type="Pfam" id="PF00881"/>
    </source>
</evidence>
<dbReference type="PANTHER" id="PTHR43673">
    <property type="entry name" value="NAD(P)H NITROREDUCTASE YDGI-RELATED"/>
    <property type="match status" value="1"/>
</dbReference>
<name>A0A4Q8A9R5_9MICC</name>
<dbReference type="RefSeq" id="WP_130448924.1">
    <property type="nucleotide sequence ID" value="NZ_SHLA01000001.1"/>
</dbReference>
<protein>
    <submittedName>
        <fullName evidence="4">Nitroreductase</fullName>
    </submittedName>
</protein>
<proteinExistence type="inferred from homology"/>
<gene>
    <name evidence="4" type="ORF">EV380_0371</name>
</gene>
<dbReference type="SUPFAM" id="SSF55469">
    <property type="entry name" value="FMN-dependent nitroreductase-like"/>
    <property type="match status" value="1"/>
</dbReference>
<dbReference type="OrthoDB" id="9811182at2"/>
<evidence type="ECO:0000313" key="5">
    <source>
        <dbReference type="Proteomes" id="UP000292685"/>
    </source>
</evidence>
<sequence>MKNLALTALSRIPSPAQRKIFQVRERMMAITEFYADLRRFLRHSGPSDRVYDSSGSRGHEAQAIKDYHRIEKGLSLREPRQPFGAEPSQRLRGILATPAVIAAIPGHVAAAAEEALDGLEQWNNHGEIDSNLAPFVAEPVDGPSVDFFLSRRSVRNFDPSRVVGQADITHAVEIAQSTPSVCNRQASRVHILTNPTKIRAALKLQSGNAGFGDDITTLAIITVDTRLFTGVGERNQGWIDGGLFAMTFVWGLHSIGVDSCMLNWSKSNSLSKKLRVLSDIPNSEDIICTVALGYAPTSSARAARSPRRPISEILTFDSQRNGA</sequence>
<dbReference type="EMBL" id="SHLA01000001">
    <property type="protein sequence ID" value="RZU60822.1"/>
    <property type="molecule type" value="Genomic_DNA"/>
</dbReference>
<comment type="caution">
    <text evidence="4">The sequence shown here is derived from an EMBL/GenBank/DDBJ whole genome shotgun (WGS) entry which is preliminary data.</text>
</comment>
<dbReference type="PANTHER" id="PTHR43673:SF10">
    <property type="entry name" value="NADH DEHYDROGENASE_NAD(P)H NITROREDUCTASE XCC3605-RELATED"/>
    <property type="match status" value="1"/>
</dbReference>
<dbReference type="AlphaFoldDB" id="A0A4Q8A9R5"/>
<keyword evidence="5" id="KW-1185">Reference proteome</keyword>
<comment type="similarity">
    <text evidence="1">Belongs to the nitroreductase family.</text>
</comment>
<dbReference type="Pfam" id="PF00881">
    <property type="entry name" value="Nitroreductase"/>
    <property type="match status" value="2"/>
</dbReference>
<evidence type="ECO:0000313" key="4">
    <source>
        <dbReference type="EMBL" id="RZU60822.1"/>
    </source>
</evidence>
<dbReference type="InterPro" id="IPR000415">
    <property type="entry name" value="Nitroreductase-like"/>
</dbReference>
<feature type="domain" description="Nitroreductase" evidence="3">
    <location>
        <begin position="150"/>
        <end position="202"/>
    </location>
</feature>
<reference evidence="4 5" key="1">
    <citation type="submission" date="2019-02" db="EMBL/GenBank/DDBJ databases">
        <title>Sequencing the genomes of 1000 actinobacteria strains.</title>
        <authorList>
            <person name="Klenk H.-P."/>
        </authorList>
    </citation>
    <scope>NUCLEOTIDE SEQUENCE [LARGE SCALE GENOMIC DNA]</scope>
    <source>
        <strain evidence="4 5">DSM 17364</strain>
    </source>
</reference>
<dbReference type="InterPro" id="IPR029479">
    <property type="entry name" value="Nitroreductase"/>
</dbReference>
<evidence type="ECO:0000256" key="2">
    <source>
        <dbReference type="ARBA" id="ARBA00023002"/>
    </source>
</evidence>
<organism evidence="4 5">
    <name type="scientific">Zhihengliuella halotolerans</name>
    <dbReference type="NCBI Taxonomy" id="370736"/>
    <lineage>
        <taxon>Bacteria</taxon>
        <taxon>Bacillati</taxon>
        <taxon>Actinomycetota</taxon>
        <taxon>Actinomycetes</taxon>
        <taxon>Micrococcales</taxon>
        <taxon>Micrococcaceae</taxon>
        <taxon>Zhihengliuella</taxon>
    </lineage>
</organism>
<dbReference type="Gene3D" id="3.40.109.10">
    <property type="entry name" value="NADH Oxidase"/>
    <property type="match status" value="2"/>
</dbReference>
<accession>A0A4Q8A9R5</accession>
<dbReference type="GO" id="GO:0016491">
    <property type="term" value="F:oxidoreductase activity"/>
    <property type="evidence" value="ECO:0007669"/>
    <property type="project" value="UniProtKB-KW"/>
</dbReference>
<feature type="domain" description="Nitroreductase" evidence="3">
    <location>
        <begin position="207"/>
        <end position="294"/>
    </location>
</feature>
<dbReference type="Proteomes" id="UP000292685">
    <property type="component" value="Unassembled WGS sequence"/>
</dbReference>
<keyword evidence="2" id="KW-0560">Oxidoreductase</keyword>